<name>A0A3N0EQF4_SINP1</name>
<dbReference type="RefSeq" id="WP_123215267.1">
    <property type="nucleotide sequence ID" value="NZ_RJTM01000034.1"/>
</dbReference>
<evidence type="ECO:0000313" key="4">
    <source>
        <dbReference type="Proteomes" id="UP000267469"/>
    </source>
</evidence>
<reference evidence="3 4" key="1">
    <citation type="submission" date="2018-10" db="EMBL/GenBank/DDBJ databases">
        <title>Sinomicrobium pectinilyticum sp. nov., a pectinase-producing bacterium isolated from alkaline and saline soil, and emended description of the genus Sinomicrobium.</title>
        <authorList>
            <person name="Cheng B."/>
            <person name="Li C."/>
            <person name="Lai Q."/>
            <person name="Du M."/>
            <person name="Shao Z."/>
            <person name="Xu P."/>
            <person name="Yang C."/>
        </authorList>
    </citation>
    <scope>NUCLEOTIDE SEQUENCE [LARGE SCALE GENOMIC DNA]</scope>
    <source>
        <strain evidence="3 4">5DNS001</strain>
    </source>
</reference>
<dbReference type="OrthoDB" id="1409065at2"/>
<gene>
    <name evidence="3" type="primary">traM</name>
    <name evidence="3" type="ORF">ED312_06775</name>
</gene>
<organism evidence="3 4">
    <name type="scientific">Sinomicrobium pectinilyticum</name>
    <dbReference type="NCBI Taxonomy" id="1084421"/>
    <lineage>
        <taxon>Bacteria</taxon>
        <taxon>Pseudomonadati</taxon>
        <taxon>Bacteroidota</taxon>
        <taxon>Flavobacteriia</taxon>
        <taxon>Flavobacteriales</taxon>
        <taxon>Flavobacteriaceae</taxon>
        <taxon>Sinomicrobium</taxon>
    </lineage>
</organism>
<feature type="compositionally biased region" description="Polar residues" evidence="1">
    <location>
        <begin position="116"/>
        <end position="126"/>
    </location>
</feature>
<dbReference type="Proteomes" id="UP000267469">
    <property type="component" value="Unassembled WGS sequence"/>
</dbReference>
<protein>
    <submittedName>
        <fullName evidence="3">Conjugative transposon protein TraM</fullName>
    </submittedName>
</protein>
<sequence length="312" mass="35799">MKIEKNKIVFALVILCIVLFIGAYAFVALGEDEEPTLKNNQTPVPQLEESGQKVYKTKMEALEDLKEERQINAPSVYDERLLDSTGTYDPDLLDKKKMQIIDSIYSQGRINYTEKSYRQTESTVTPSPKPIEKDTVSREEEKEIAIAAKELGLEHQLFFASNPKDNPKVNLRNTDARIYVRVDGTQTIRENYRLRMRLVKAATICGRHFPRNTPIYGFVSFKPNRTMLSIEHIDHNPITLWAYDLEDGSQGIYIENSFQADVRQQVIGDVVDDINVAGVPQVSGIKQLFRRDNRKVKVTVMDDYQLILKPKQ</sequence>
<evidence type="ECO:0000259" key="2">
    <source>
        <dbReference type="Pfam" id="PF12508"/>
    </source>
</evidence>
<dbReference type="Pfam" id="PF12508">
    <property type="entry name" value="Transposon_TraM"/>
    <property type="match status" value="1"/>
</dbReference>
<feature type="domain" description="Conjugative transposon TraM C-terminal" evidence="2">
    <location>
        <begin position="178"/>
        <end position="309"/>
    </location>
</feature>
<proteinExistence type="predicted"/>
<keyword evidence="4" id="KW-1185">Reference proteome</keyword>
<accession>A0A3N0EQF4</accession>
<comment type="caution">
    <text evidence="3">The sequence shown here is derived from an EMBL/GenBank/DDBJ whole genome shotgun (WGS) entry which is preliminary data.</text>
</comment>
<feature type="region of interest" description="Disordered" evidence="1">
    <location>
        <begin position="116"/>
        <end position="138"/>
    </location>
</feature>
<dbReference type="EMBL" id="RJTM01000034">
    <property type="protein sequence ID" value="RNL90135.1"/>
    <property type="molecule type" value="Genomic_DNA"/>
</dbReference>
<evidence type="ECO:0000256" key="1">
    <source>
        <dbReference type="SAM" id="MobiDB-lite"/>
    </source>
</evidence>
<dbReference type="InterPro" id="IPR055407">
    <property type="entry name" value="TraM_C"/>
</dbReference>
<evidence type="ECO:0000313" key="3">
    <source>
        <dbReference type="EMBL" id="RNL90135.1"/>
    </source>
</evidence>
<dbReference type="AlphaFoldDB" id="A0A3N0EQF4"/>